<comment type="caution">
    <text evidence="1">The sequence shown here is derived from an EMBL/GenBank/DDBJ whole genome shotgun (WGS) entry which is preliminary data.</text>
</comment>
<reference evidence="1" key="1">
    <citation type="journal article" date="2019" name="Sci. Rep.">
        <title>Draft genome of Tanacetum cinerariifolium, the natural source of mosquito coil.</title>
        <authorList>
            <person name="Yamashiro T."/>
            <person name="Shiraishi A."/>
            <person name="Satake H."/>
            <person name="Nakayama K."/>
        </authorList>
    </citation>
    <scope>NUCLEOTIDE SEQUENCE</scope>
</reference>
<accession>A0A699K2W8</accession>
<evidence type="ECO:0000313" key="1">
    <source>
        <dbReference type="EMBL" id="GFA66221.1"/>
    </source>
</evidence>
<dbReference type="EMBL" id="BKCJ010464257">
    <property type="protein sequence ID" value="GFA66221.1"/>
    <property type="molecule type" value="Genomic_DNA"/>
</dbReference>
<gene>
    <name evidence="1" type="ORF">Tci_638193</name>
</gene>
<protein>
    <submittedName>
        <fullName evidence="1">Uncharacterized protein</fullName>
    </submittedName>
</protein>
<feature type="non-terminal residue" evidence="1">
    <location>
        <position position="1"/>
    </location>
</feature>
<proteinExistence type="predicted"/>
<dbReference type="AlphaFoldDB" id="A0A699K2W8"/>
<organism evidence="1">
    <name type="scientific">Tanacetum cinerariifolium</name>
    <name type="common">Dalmatian daisy</name>
    <name type="synonym">Chrysanthemum cinerariifolium</name>
    <dbReference type="NCBI Taxonomy" id="118510"/>
    <lineage>
        <taxon>Eukaryota</taxon>
        <taxon>Viridiplantae</taxon>
        <taxon>Streptophyta</taxon>
        <taxon>Embryophyta</taxon>
        <taxon>Tracheophyta</taxon>
        <taxon>Spermatophyta</taxon>
        <taxon>Magnoliopsida</taxon>
        <taxon>eudicotyledons</taxon>
        <taxon>Gunneridae</taxon>
        <taxon>Pentapetalae</taxon>
        <taxon>asterids</taxon>
        <taxon>campanulids</taxon>
        <taxon>Asterales</taxon>
        <taxon>Asteraceae</taxon>
        <taxon>Asteroideae</taxon>
        <taxon>Anthemideae</taxon>
        <taxon>Anthemidinae</taxon>
        <taxon>Tanacetum</taxon>
    </lineage>
</organism>
<sequence>ELVCCGVKWRGTWGVVWEWWSGVEWGEMVGKVLAEKSGWR</sequence>
<name>A0A699K2W8_TANCI</name>